<name>A0A7G9GSW6_9FIRM</name>
<organism evidence="1 2">
    <name type="scientific">[Eubacterium] hominis</name>
    <dbReference type="NCBI Taxonomy" id="2764325"/>
    <lineage>
        <taxon>Bacteria</taxon>
        <taxon>Bacillati</taxon>
        <taxon>Bacillota</taxon>
        <taxon>Erysipelotrichia</taxon>
        <taxon>Erysipelotrichales</taxon>
        <taxon>Erysipelotrichaceae</taxon>
        <taxon>Amedibacillus</taxon>
    </lineage>
</organism>
<evidence type="ECO:0000313" key="1">
    <source>
        <dbReference type="EMBL" id="QNM13898.1"/>
    </source>
</evidence>
<proteinExistence type="predicted"/>
<dbReference type="EMBL" id="CP060636">
    <property type="protein sequence ID" value="QNM13898.1"/>
    <property type="molecule type" value="Genomic_DNA"/>
</dbReference>
<dbReference type="KEGG" id="ehn:H9Q80_08145"/>
<gene>
    <name evidence="1" type="ORF">H9Q80_08145</name>
</gene>
<accession>A0A7G9GSW6</accession>
<dbReference type="Proteomes" id="UP000515856">
    <property type="component" value="Chromosome"/>
</dbReference>
<dbReference type="RefSeq" id="WP_117451470.1">
    <property type="nucleotide sequence ID" value="NZ_CP060636.1"/>
</dbReference>
<keyword evidence="2" id="KW-1185">Reference proteome</keyword>
<evidence type="ECO:0000313" key="2">
    <source>
        <dbReference type="Proteomes" id="UP000515856"/>
    </source>
</evidence>
<protein>
    <submittedName>
        <fullName evidence="1">Uncharacterized protein</fullName>
    </submittedName>
</protein>
<sequence>MDLQSHKEFLWKYKLSYGETRPKKDDPEKQVYPFLNKIIETDFASCGTQEVKDAIDACQSVEEIFDIVSDEWKDFYFLEVSNHIDQEEFSRILKKLYDTVGITTQIYEKTYAFEAERATDEVKQYLYDQGVLNKEAYTK</sequence>
<dbReference type="AlphaFoldDB" id="A0A7G9GSW6"/>
<reference evidence="1 2" key="1">
    <citation type="submission" date="2020-08" db="EMBL/GenBank/DDBJ databases">
        <authorList>
            <person name="Liu C."/>
            <person name="Sun Q."/>
        </authorList>
    </citation>
    <scope>NUCLEOTIDE SEQUENCE [LARGE SCALE GENOMIC DNA]</scope>
    <source>
        <strain evidence="1 2">NSJ-61</strain>
    </source>
</reference>